<dbReference type="InterPro" id="IPR036903">
    <property type="entry name" value="Nup98_auto-Pept-S59_dom_sf"/>
</dbReference>
<dbReference type="Pfam" id="PF21240">
    <property type="entry name" value="Nup98_GLEBS"/>
    <property type="match status" value="1"/>
</dbReference>
<dbReference type="GO" id="GO:0008139">
    <property type="term" value="F:nuclear localization sequence binding"/>
    <property type="evidence" value="ECO:0007669"/>
    <property type="project" value="TreeGrafter"/>
</dbReference>
<dbReference type="PANTHER" id="PTHR23198">
    <property type="entry name" value="NUCLEOPORIN"/>
    <property type="match status" value="1"/>
</dbReference>
<dbReference type="Gene3D" id="3.30.1610.10">
    <property type="entry name" value="Peptidase S59, nucleoporin"/>
    <property type="match status" value="1"/>
</dbReference>
<dbReference type="SUPFAM" id="SSF82215">
    <property type="entry name" value="C-terminal autoproteolytic domain of nucleoporin nup98"/>
    <property type="match status" value="1"/>
</dbReference>
<evidence type="ECO:0000256" key="4">
    <source>
        <dbReference type="ARBA" id="ARBA00022816"/>
    </source>
</evidence>
<dbReference type="GO" id="GO:0044614">
    <property type="term" value="C:nuclear pore cytoplasmic filaments"/>
    <property type="evidence" value="ECO:0007669"/>
    <property type="project" value="TreeGrafter"/>
</dbReference>
<name>A0AAV5AW35_9AGAM</name>
<dbReference type="AlphaFoldDB" id="A0AAV5AW35"/>
<keyword evidence="12" id="KW-1185">Reference proteome</keyword>
<dbReference type="PROSITE" id="PS51434">
    <property type="entry name" value="NUP_C"/>
    <property type="match status" value="1"/>
</dbReference>
<dbReference type="InterPro" id="IPR007230">
    <property type="entry name" value="Nup98_auto-Pept-S59_dom"/>
</dbReference>
<feature type="compositionally biased region" description="Low complexity" evidence="9">
    <location>
        <begin position="292"/>
        <end position="354"/>
    </location>
</feature>
<evidence type="ECO:0000256" key="1">
    <source>
        <dbReference type="ARBA" id="ARBA00004567"/>
    </source>
</evidence>
<feature type="compositionally biased region" description="Low complexity" evidence="9">
    <location>
        <begin position="56"/>
        <end position="67"/>
    </location>
</feature>
<keyword evidence="7" id="KW-0906">Nuclear pore complex</keyword>
<dbReference type="GO" id="GO:0006405">
    <property type="term" value="P:RNA export from nucleus"/>
    <property type="evidence" value="ECO:0007669"/>
    <property type="project" value="TreeGrafter"/>
</dbReference>
<dbReference type="EMBL" id="BPWL01000013">
    <property type="protein sequence ID" value="GJJ16105.1"/>
    <property type="molecule type" value="Genomic_DNA"/>
</dbReference>
<dbReference type="Proteomes" id="UP001050691">
    <property type="component" value="Unassembled WGS sequence"/>
</dbReference>
<feature type="domain" description="Peptidase S59" evidence="10">
    <location>
        <begin position="849"/>
        <end position="992"/>
    </location>
</feature>
<dbReference type="Pfam" id="PF04096">
    <property type="entry name" value="Nucleoporin2"/>
    <property type="match status" value="1"/>
</dbReference>
<comment type="subcellular location">
    <subcellularLocation>
        <location evidence="1">Nucleus</location>
        <location evidence="1">Nuclear pore complex</location>
    </subcellularLocation>
</comment>
<keyword evidence="8" id="KW-0539">Nucleus</keyword>
<dbReference type="GO" id="GO:0006606">
    <property type="term" value="P:protein import into nucleus"/>
    <property type="evidence" value="ECO:0007669"/>
    <property type="project" value="TreeGrafter"/>
</dbReference>
<feature type="compositionally biased region" description="Gly residues" evidence="9">
    <location>
        <begin position="125"/>
        <end position="135"/>
    </location>
</feature>
<organism evidence="11 12">
    <name type="scientific">Clathrus columnatus</name>
    <dbReference type="NCBI Taxonomy" id="1419009"/>
    <lineage>
        <taxon>Eukaryota</taxon>
        <taxon>Fungi</taxon>
        <taxon>Dikarya</taxon>
        <taxon>Basidiomycota</taxon>
        <taxon>Agaricomycotina</taxon>
        <taxon>Agaricomycetes</taxon>
        <taxon>Phallomycetidae</taxon>
        <taxon>Phallales</taxon>
        <taxon>Clathraceae</taxon>
        <taxon>Clathrus</taxon>
    </lineage>
</organism>
<dbReference type="GO" id="GO:0003723">
    <property type="term" value="F:RNA binding"/>
    <property type="evidence" value="ECO:0007669"/>
    <property type="project" value="TreeGrafter"/>
</dbReference>
<keyword evidence="5" id="KW-0653">Protein transport</keyword>
<feature type="compositionally biased region" description="Polar residues" evidence="9">
    <location>
        <begin position="705"/>
        <end position="733"/>
    </location>
</feature>
<keyword evidence="6" id="KW-0811">Translocation</keyword>
<comment type="similarity">
    <text evidence="2">Belongs to the nucleoporin GLFG family.</text>
</comment>
<dbReference type="GO" id="GO:0000973">
    <property type="term" value="P:post-transcriptional tethering of RNA polymerase II gene DNA at nuclear periphery"/>
    <property type="evidence" value="ECO:0007669"/>
    <property type="project" value="TreeGrafter"/>
</dbReference>
<dbReference type="InterPro" id="IPR037665">
    <property type="entry name" value="Nucleoporin_S59-like"/>
</dbReference>
<evidence type="ECO:0000256" key="2">
    <source>
        <dbReference type="ARBA" id="ARBA00008926"/>
    </source>
</evidence>
<accession>A0AAV5AW35</accession>
<feature type="compositionally biased region" description="Low complexity" evidence="9">
    <location>
        <begin position="566"/>
        <end position="591"/>
    </location>
</feature>
<feature type="compositionally biased region" description="Polar residues" evidence="9">
    <location>
        <begin position="259"/>
        <end position="277"/>
    </location>
</feature>
<reference evidence="11" key="1">
    <citation type="submission" date="2021-10" db="EMBL/GenBank/DDBJ databases">
        <title>De novo Genome Assembly of Clathrus columnatus (Basidiomycota, Fungi) Using Illumina and Nanopore Sequence Data.</title>
        <authorList>
            <person name="Ogiso-Tanaka E."/>
            <person name="Itagaki H."/>
            <person name="Hosoya T."/>
            <person name="Hosaka K."/>
        </authorList>
    </citation>
    <scope>NUCLEOTIDE SEQUENCE</scope>
    <source>
        <strain evidence="11">MO-923</strain>
    </source>
</reference>
<dbReference type="PANTHER" id="PTHR23198:SF6">
    <property type="entry name" value="NUCLEAR PORE COMPLEX PROTEIN NUP98-NUP96"/>
    <property type="match status" value="1"/>
</dbReference>
<protein>
    <recommendedName>
        <fullName evidence="10">Peptidase S59 domain-containing protein</fullName>
    </recommendedName>
</protein>
<feature type="compositionally biased region" description="Low complexity" evidence="9">
    <location>
        <begin position="640"/>
        <end position="650"/>
    </location>
</feature>
<feature type="compositionally biased region" description="Low complexity" evidence="9">
    <location>
        <begin position="540"/>
        <end position="558"/>
    </location>
</feature>
<gene>
    <name evidence="11" type="ORF">Clacol_010384</name>
</gene>
<comment type="caution">
    <text evidence="11">The sequence shown here is derived from an EMBL/GenBank/DDBJ whole genome shotgun (WGS) entry which is preliminary data.</text>
</comment>
<feature type="compositionally biased region" description="Low complexity" evidence="9">
    <location>
        <begin position="244"/>
        <end position="258"/>
    </location>
</feature>
<evidence type="ECO:0000259" key="10">
    <source>
        <dbReference type="PROSITE" id="PS51434"/>
    </source>
</evidence>
<feature type="compositionally biased region" description="Polar residues" evidence="9">
    <location>
        <begin position="427"/>
        <end position="442"/>
    </location>
</feature>
<feature type="region of interest" description="Disordered" evidence="9">
    <location>
        <begin position="695"/>
        <end position="733"/>
    </location>
</feature>
<sequence>MSSIFGTFGQNNNNNQQQQSQPQQGNAFGQPSAFGGTSDRPDFSSLPLLGFGTFGQNQQQQQQQQPPQVNPMFGNLATPSSSATPGTGGFGAFANPGSNNAFGSRPAFGSTATSTFGQPSAFSGNTGGSVFGSGFGSTNPGSTSAFGQPSQPQQSAFGSTTGNVFGKPAGFGSTALVPTSTSPVPSSGTANPPFQEVQERDPTSVNSNSVLRFQSITAMPEYRNASFEELRVQDYLQGRKVASSTSSFGSTATTSAFGQPSQPSTSLFGQPSTTGNTFGQQQPSTGFGGFGQTQQQQQQPQQSAFGAFGQTQQQSQPAPSTGFGTFGQQTQQQPTSGFGAFGQQTQQPQSTSTFGTFGQQNKTPFSAFGGQATQTPNTFSAFGSNTNSTTSTFGQAPQPQQQQSAFGGFGQNNAQQQSSSFLKPSVFGTQPSTSSVFGTSTNQQQQQPQSSIFGTPAATQQPTQTGLFGNTTATQQSSPFGQPPQPPQQTSVFGSQSSGGLFGTTPQNQQQNQQASTTGGFNSLFSKPAGSSIFGNNTATQPSNTQNLQNPNPNNPLFSGGGGLFGNTNNNNQPTAASSGGSLFGSTSTGTGLWGAKPAPSAPAFGSTGGLFGNTTQGTQQTQPPVLVYSGMPLNSLNSPPEQQPQQQQPTLTASIDQPLPANLPTLPPLAASLNFDKKKSNIFADIALRTSPRLSLHYKPPSPSSKTRSLNASTSRWQIPSNSTPGSSPNKLFPLSQSKSLITPEAFASPGSLQLLNGARQSVKKLILDKHVEKDDILRLRPDAASDANAKIRFNPALEAMARAKDNEPTTVLPAKGHPSNSVFASSAEKTTSAASAKVASTPLDPQEGEYWCLPTVPELQRLSYNELQAVKDFTVGRVGYGTVQFLEPVDLTTVPSIADIPGKIIAFEHMECTLYTDERLRPPPGEGLNVPARIKLDRCWAPDKSTREPIKDPENLKYQQRLRKMQNQEGTEFVNFEKETGVWEFLVQEF</sequence>
<feature type="region of interest" description="Disordered" evidence="9">
    <location>
        <begin position="124"/>
        <end position="209"/>
    </location>
</feature>
<feature type="compositionally biased region" description="Low complexity" evidence="9">
    <location>
        <begin position="177"/>
        <end position="187"/>
    </location>
</feature>
<evidence type="ECO:0000256" key="5">
    <source>
        <dbReference type="ARBA" id="ARBA00022927"/>
    </source>
</evidence>
<feature type="compositionally biased region" description="Low complexity" evidence="9">
    <location>
        <begin position="377"/>
        <end position="421"/>
    </location>
</feature>
<dbReference type="GO" id="GO:0051028">
    <property type="term" value="P:mRNA transport"/>
    <property type="evidence" value="ECO:0007669"/>
    <property type="project" value="UniProtKB-KW"/>
</dbReference>
<feature type="compositionally biased region" description="Polar residues" evidence="9">
    <location>
        <begin position="515"/>
        <end position="525"/>
    </location>
</feature>
<proteinExistence type="inferred from homology"/>
<feature type="compositionally biased region" description="Polar residues" evidence="9">
    <location>
        <begin position="140"/>
        <end position="163"/>
    </location>
</feature>
<feature type="compositionally biased region" description="Low complexity" evidence="9">
    <location>
        <begin position="613"/>
        <end position="623"/>
    </location>
</feature>
<feature type="compositionally biased region" description="Polar residues" evidence="9">
    <location>
        <begin position="490"/>
        <end position="499"/>
    </location>
</feature>
<dbReference type="Gene3D" id="1.10.10.2360">
    <property type="match status" value="1"/>
</dbReference>
<evidence type="ECO:0000256" key="8">
    <source>
        <dbReference type="ARBA" id="ARBA00023242"/>
    </source>
</evidence>
<dbReference type="FunFam" id="1.10.10.2360:FF:000001">
    <property type="entry name" value="Nuclear pore complex protein Nup98-Nup96"/>
    <property type="match status" value="1"/>
</dbReference>
<dbReference type="Pfam" id="PF13634">
    <property type="entry name" value="Nucleoporin_FG"/>
    <property type="match status" value="4"/>
</dbReference>
<evidence type="ECO:0000256" key="7">
    <source>
        <dbReference type="ARBA" id="ARBA00023132"/>
    </source>
</evidence>
<evidence type="ECO:0000256" key="3">
    <source>
        <dbReference type="ARBA" id="ARBA00022448"/>
    </source>
</evidence>
<evidence type="ECO:0000313" key="12">
    <source>
        <dbReference type="Proteomes" id="UP001050691"/>
    </source>
</evidence>
<dbReference type="GO" id="GO:0017056">
    <property type="term" value="F:structural constituent of nuclear pore"/>
    <property type="evidence" value="ECO:0007669"/>
    <property type="project" value="InterPro"/>
</dbReference>
<keyword evidence="4" id="KW-0509">mRNA transport</keyword>
<keyword evidence="3" id="KW-0813">Transport</keyword>
<feature type="compositionally biased region" description="Low complexity" evidence="9">
    <location>
        <begin position="9"/>
        <end position="30"/>
    </location>
</feature>
<evidence type="ECO:0000313" key="11">
    <source>
        <dbReference type="EMBL" id="GJJ16105.1"/>
    </source>
</evidence>
<feature type="region of interest" description="Disordered" evidence="9">
    <location>
        <begin position="244"/>
        <end position="354"/>
    </location>
</feature>
<dbReference type="GO" id="GO:0034398">
    <property type="term" value="P:telomere tethering at nuclear periphery"/>
    <property type="evidence" value="ECO:0007669"/>
    <property type="project" value="TreeGrafter"/>
</dbReference>
<evidence type="ECO:0000256" key="9">
    <source>
        <dbReference type="SAM" id="MobiDB-lite"/>
    </source>
</evidence>
<feature type="region of interest" description="Disordered" evidence="9">
    <location>
        <begin position="1"/>
        <end position="107"/>
    </location>
</feature>
<evidence type="ECO:0000256" key="6">
    <source>
        <dbReference type="ARBA" id="ARBA00023010"/>
    </source>
</evidence>
<dbReference type="InterPro" id="IPR025574">
    <property type="entry name" value="Nucleoporin_FG_rpt"/>
</dbReference>
<feature type="compositionally biased region" description="Low complexity" evidence="9">
    <location>
        <begin position="443"/>
        <end position="465"/>
    </location>
</feature>
<feature type="region of interest" description="Disordered" evidence="9">
    <location>
        <begin position="369"/>
        <end position="664"/>
    </location>
</feature>